<comment type="caution">
    <text evidence="6">The sequence shown here is derived from an EMBL/GenBank/DDBJ whole genome shotgun (WGS) entry which is preliminary data.</text>
</comment>
<evidence type="ECO:0000256" key="4">
    <source>
        <dbReference type="ARBA" id="ARBA00023002"/>
    </source>
</evidence>
<dbReference type="OrthoDB" id="9806179at2"/>
<comment type="cofactor">
    <cofactor evidence="1">
        <name>FAD</name>
        <dbReference type="ChEBI" id="CHEBI:57692"/>
    </cofactor>
</comment>
<dbReference type="PRINTS" id="PR00469">
    <property type="entry name" value="PNDRDTASEII"/>
</dbReference>
<evidence type="ECO:0000256" key="1">
    <source>
        <dbReference type="ARBA" id="ARBA00001974"/>
    </source>
</evidence>
<feature type="domain" description="FAD/NAD(P)-binding" evidence="5">
    <location>
        <begin position="5"/>
        <end position="271"/>
    </location>
</feature>
<organism evidence="6 7">
    <name type="scientific">Paenibacillus pinisoli</name>
    <dbReference type="NCBI Taxonomy" id="1276110"/>
    <lineage>
        <taxon>Bacteria</taxon>
        <taxon>Bacillati</taxon>
        <taxon>Bacillota</taxon>
        <taxon>Bacilli</taxon>
        <taxon>Bacillales</taxon>
        <taxon>Paenibacillaceae</taxon>
        <taxon>Paenibacillus</taxon>
    </lineage>
</organism>
<comment type="subunit">
    <text evidence="2">Homodimer.</text>
</comment>
<proteinExistence type="predicted"/>
<evidence type="ECO:0000313" key="7">
    <source>
        <dbReference type="Proteomes" id="UP000267798"/>
    </source>
</evidence>
<name>A0A3A6PUW9_9BACL</name>
<evidence type="ECO:0000259" key="5">
    <source>
        <dbReference type="Pfam" id="PF07992"/>
    </source>
</evidence>
<accession>A0A3A6PUW9</accession>
<dbReference type="PANTHER" id="PTHR48105">
    <property type="entry name" value="THIOREDOXIN REDUCTASE 1-RELATED-RELATED"/>
    <property type="match status" value="1"/>
</dbReference>
<dbReference type="SUPFAM" id="SSF51905">
    <property type="entry name" value="FAD/NAD(P)-binding domain"/>
    <property type="match status" value="1"/>
</dbReference>
<dbReference type="Pfam" id="PF07992">
    <property type="entry name" value="Pyr_redox_2"/>
    <property type="match status" value="1"/>
</dbReference>
<keyword evidence="7" id="KW-1185">Reference proteome</keyword>
<dbReference type="Gene3D" id="3.50.50.60">
    <property type="entry name" value="FAD/NAD(P)-binding domain"/>
    <property type="match status" value="2"/>
</dbReference>
<evidence type="ECO:0000256" key="3">
    <source>
        <dbReference type="ARBA" id="ARBA00022630"/>
    </source>
</evidence>
<dbReference type="EMBL" id="QXQB01000005">
    <property type="protein sequence ID" value="RJX37674.1"/>
    <property type="molecule type" value="Genomic_DNA"/>
</dbReference>
<reference evidence="6 7" key="1">
    <citation type="submission" date="2018-09" db="EMBL/GenBank/DDBJ databases">
        <title>Paenibacillus aracenensis nov. sp. isolated from a cave in southern Spain.</title>
        <authorList>
            <person name="Jurado V."/>
            <person name="Gutierrez-Patricio S."/>
            <person name="Gonzalez-Pimentel J.L."/>
            <person name="Miller A.Z."/>
            <person name="Laiz L."/>
            <person name="Saiz-Jimenez C."/>
        </authorList>
    </citation>
    <scope>NUCLEOTIDE SEQUENCE [LARGE SCALE GENOMIC DNA]</scope>
    <source>
        <strain evidence="6 7">JCM 19203</strain>
    </source>
</reference>
<dbReference type="InterPro" id="IPR023753">
    <property type="entry name" value="FAD/NAD-binding_dom"/>
</dbReference>
<dbReference type="PRINTS" id="PR00368">
    <property type="entry name" value="FADPNR"/>
</dbReference>
<sequence>MNVWDVAIIGGGPAGLSAALVLGRALRSVIVIDEDKPRHAAARSSHGYLTRDGISPTEFRELGRKDVRAYELVRIEHDTAEEAVKRDEHFHIQTATGKSYISKYLIVATGVRDELPPIPGIQERYGVSVFPCPYCDGWEHRGEPLAVIGSGAQLFGYAQLIFNWSRDLAVFTDGASMLTLDQKHALQDRGIALYEQPIKSLAGAGGGLEKIVLEDGQEIKRRIAFLADTGARETTGIADNLGVKRGEDGQYETMEHGSTQIDGLYIIGDAKHYFTGLIGAASEGYEAGVAVNRKLVEEDWV</sequence>
<protein>
    <submittedName>
        <fullName evidence="6">NAD(P)/FAD-dependent oxidoreductase</fullName>
    </submittedName>
</protein>
<dbReference type="Proteomes" id="UP000267798">
    <property type="component" value="Unassembled WGS sequence"/>
</dbReference>
<dbReference type="RefSeq" id="WP_120113599.1">
    <property type="nucleotide sequence ID" value="NZ_QXQB01000005.1"/>
</dbReference>
<dbReference type="InterPro" id="IPR050097">
    <property type="entry name" value="Ferredoxin-NADP_redctase_2"/>
</dbReference>
<keyword evidence="4" id="KW-0560">Oxidoreductase</keyword>
<dbReference type="AlphaFoldDB" id="A0A3A6PUW9"/>
<evidence type="ECO:0000313" key="6">
    <source>
        <dbReference type="EMBL" id="RJX37674.1"/>
    </source>
</evidence>
<dbReference type="InterPro" id="IPR036188">
    <property type="entry name" value="FAD/NAD-bd_sf"/>
</dbReference>
<gene>
    <name evidence="6" type="ORF">D3P09_22150</name>
</gene>
<dbReference type="GO" id="GO:0016491">
    <property type="term" value="F:oxidoreductase activity"/>
    <property type="evidence" value="ECO:0007669"/>
    <property type="project" value="UniProtKB-KW"/>
</dbReference>
<keyword evidence="3" id="KW-0285">Flavoprotein</keyword>
<evidence type="ECO:0000256" key="2">
    <source>
        <dbReference type="ARBA" id="ARBA00011738"/>
    </source>
</evidence>